<reference evidence="4 5" key="1">
    <citation type="submission" date="2018-03" db="EMBL/GenBank/DDBJ databases">
        <title>Genomic Encyclopedia of Archaeal and Bacterial Type Strains, Phase II (KMG-II): from individual species to whole genera.</title>
        <authorList>
            <person name="Goeker M."/>
        </authorList>
    </citation>
    <scope>NUCLEOTIDE SEQUENCE [LARGE SCALE GENOMIC DNA]</scope>
    <source>
        <strain evidence="4 5">DSM 19711</strain>
    </source>
</reference>
<dbReference type="GO" id="GO:0016491">
    <property type="term" value="F:oxidoreductase activity"/>
    <property type="evidence" value="ECO:0007669"/>
    <property type="project" value="UniProtKB-KW"/>
</dbReference>
<dbReference type="Gene3D" id="3.30.360.10">
    <property type="entry name" value="Dihydrodipicolinate Reductase, domain 2"/>
    <property type="match status" value="1"/>
</dbReference>
<dbReference type="SUPFAM" id="SSF51735">
    <property type="entry name" value="NAD(P)-binding Rossmann-fold domains"/>
    <property type="match status" value="1"/>
</dbReference>
<evidence type="ECO:0000313" key="5">
    <source>
        <dbReference type="Proteomes" id="UP000238083"/>
    </source>
</evidence>
<dbReference type="InterPro" id="IPR050463">
    <property type="entry name" value="Gfo/Idh/MocA_oxidrdct_glycsds"/>
</dbReference>
<keyword evidence="5" id="KW-1185">Reference proteome</keyword>
<feature type="domain" description="GFO/IDH/MocA-like oxidoreductase" evidence="3">
    <location>
        <begin position="135"/>
        <end position="268"/>
    </location>
</feature>
<organism evidence="4 5">
    <name type="scientific">Kineococcus rhizosphaerae</name>
    <dbReference type="NCBI Taxonomy" id="559628"/>
    <lineage>
        <taxon>Bacteria</taxon>
        <taxon>Bacillati</taxon>
        <taxon>Actinomycetota</taxon>
        <taxon>Actinomycetes</taxon>
        <taxon>Kineosporiales</taxon>
        <taxon>Kineosporiaceae</taxon>
        <taxon>Kineococcus</taxon>
    </lineage>
</organism>
<evidence type="ECO:0000259" key="2">
    <source>
        <dbReference type="Pfam" id="PF01408"/>
    </source>
</evidence>
<dbReference type="SUPFAM" id="SSF55347">
    <property type="entry name" value="Glyceraldehyde-3-phosphate dehydrogenase-like, C-terminal domain"/>
    <property type="match status" value="1"/>
</dbReference>
<proteinExistence type="predicted"/>
<dbReference type="EMBL" id="PVZF01000003">
    <property type="protein sequence ID" value="PRY16811.1"/>
    <property type="molecule type" value="Genomic_DNA"/>
</dbReference>
<gene>
    <name evidence="4" type="ORF">CLV37_103243</name>
</gene>
<dbReference type="GO" id="GO:0000166">
    <property type="term" value="F:nucleotide binding"/>
    <property type="evidence" value="ECO:0007669"/>
    <property type="project" value="InterPro"/>
</dbReference>
<comment type="caution">
    <text evidence="4">The sequence shown here is derived from an EMBL/GenBank/DDBJ whole genome shotgun (WGS) entry which is preliminary data.</text>
</comment>
<dbReference type="InterPro" id="IPR036291">
    <property type="entry name" value="NAD(P)-bd_dom_sf"/>
</dbReference>
<dbReference type="Proteomes" id="UP000238083">
    <property type="component" value="Unassembled WGS sequence"/>
</dbReference>
<dbReference type="AlphaFoldDB" id="A0A2T0R6T0"/>
<accession>A0A2T0R6T0</accession>
<sequence length="369" mass="38491">MTGRSGPVGIGIVGAGVISGTYLENLTSFPDVRVHAVGDLFPEAAAARAQEHGVPVHGGIDAVLGHEDVEIVINLTIPAAHVEVSLAAISAGKHVWSEKPVALDREGGRQLLGAADAAGVRLGCAPDTFLGTGLQTALKALRRGDIGEPLTALTLMQSPGPESWHPNPAFLFQTGAGPLFDIGPYYLTTLVQAFGPVSSVAAIASKSREQRTIGSGPRAGEVFDVTVPTHVSALARFAGGQSSQSTFSFDSPLPRHGFVEITGTEATLALPDPNDFDGDLSIRRRGSEDWELLASTKALSTRGTGVLEMARALRAGRPHRVQGALAHHVVDVMTSIAESAESEAFVPVTSTVEAAELLPDDWDPTARTV</sequence>
<keyword evidence="1" id="KW-0560">Oxidoreductase</keyword>
<evidence type="ECO:0000259" key="3">
    <source>
        <dbReference type="Pfam" id="PF22725"/>
    </source>
</evidence>
<dbReference type="InterPro" id="IPR000683">
    <property type="entry name" value="Gfo/Idh/MocA-like_OxRdtase_N"/>
</dbReference>
<name>A0A2T0R6T0_9ACTN</name>
<dbReference type="PANTHER" id="PTHR43818:SF11">
    <property type="entry name" value="BCDNA.GH03377"/>
    <property type="match status" value="1"/>
</dbReference>
<dbReference type="OrthoDB" id="9776544at2"/>
<dbReference type="Pfam" id="PF22725">
    <property type="entry name" value="GFO_IDH_MocA_C3"/>
    <property type="match status" value="1"/>
</dbReference>
<protein>
    <submittedName>
        <fullName evidence="4">Putative dehydrogenase</fullName>
    </submittedName>
</protein>
<dbReference type="PANTHER" id="PTHR43818">
    <property type="entry name" value="BCDNA.GH03377"/>
    <property type="match status" value="1"/>
</dbReference>
<dbReference type="RefSeq" id="WP_106209048.1">
    <property type="nucleotide sequence ID" value="NZ_PVZF01000003.1"/>
</dbReference>
<feature type="domain" description="Gfo/Idh/MocA-like oxidoreductase N-terminal" evidence="2">
    <location>
        <begin position="9"/>
        <end position="122"/>
    </location>
</feature>
<evidence type="ECO:0000256" key="1">
    <source>
        <dbReference type="ARBA" id="ARBA00023002"/>
    </source>
</evidence>
<dbReference type="Gene3D" id="3.40.50.720">
    <property type="entry name" value="NAD(P)-binding Rossmann-like Domain"/>
    <property type="match status" value="1"/>
</dbReference>
<evidence type="ECO:0000313" key="4">
    <source>
        <dbReference type="EMBL" id="PRY16811.1"/>
    </source>
</evidence>
<dbReference type="InterPro" id="IPR055170">
    <property type="entry name" value="GFO_IDH_MocA-like_dom"/>
</dbReference>
<dbReference type="Pfam" id="PF01408">
    <property type="entry name" value="GFO_IDH_MocA"/>
    <property type="match status" value="1"/>
</dbReference>